<dbReference type="STRING" id="314256.OG2516_07812"/>
<name>Q2CI92_OCEGH</name>
<feature type="chain" id="PRO_5004207296" description="CopG protein" evidence="1">
    <location>
        <begin position="28"/>
        <end position="154"/>
    </location>
</feature>
<organism evidence="2 3">
    <name type="scientific">Oceanicola granulosus (strain ATCC BAA-861 / DSM 15982 / KCTC 12143 / HTCC2516)</name>
    <dbReference type="NCBI Taxonomy" id="314256"/>
    <lineage>
        <taxon>Bacteria</taxon>
        <taxon>Pseudomonadati</taxon>
        <taxon>Pseudomonadota</taxon>
        <taxon>Alphaproteobacteria</taxon>
        <taxon>Rhodobacterales</taxon>
        <taxon>Roseobacteraceae</taxon>
        <taxon>Oceanicola</taxon>
    </lineage>
</organism>
<evidence type="ECO:0000313" key="3">
    <source>
        <dbReference type="Proteomes" id="UP000003635"/>
    </source>
</evidence>
<dbReference type="InterPro" id="IPR007332">
    <property type="entry name" value="DUF411"/>
</dbReference>
<keyword evidence="1" id="KW-0732">Signal</keyword>
<sequence>MTSMTVTRRSLLLGATAAFTLGTAARAATPTGPQLLHITRDPSCGCCTAWADLAREAGYMVEITETDDYAGMKAEAGVPEPLWACHTARVGGYIVEGHVPFAAIARLLAERPDITGIAVPGMPLDSPGMGGGLHATADVVAWGGLAGDATPFAF</sequence>
<dbReference type="PROSITE" id="PS51318">
    <property type="entry name" value="TAT"/>
    <property type="match status" value="1"/>
</dbReference>
<reference evidence="2 3" key="1">
    <citation type="journal article" date="2010" name="J. Bacteriol.">
        <title>Genome sequences of Oceanicola granulosus HTCC2516(T) and Oceanicola batsensis HTCC2597(TDelta).</title>
        <authorList>
            <person name="Thrash J.C."/>
            <person name="Cho J.C."/>
            <person name="Vergin K.L."/>
            <person name="Giovannoni S.J."/>
        </authorList>
    </citation>
    <scope>NUCLEOTIDE SEQUENCE [LARGE SCALE GENOMIC DNA]</scope>
    <source>
        <strain evidence="3">ATCC BAA-861 / DSM 15982 / KCTC 12143 / HTCC2516</strain>
    </source>
</reference>
<feature type="signal peptide" evidence="1">
    <location>
        <begin position="1"/>
        <end position="27"/>
    </location>
</feature>
<keyword evidence="3" id="KW-1185">Reference proteome</keyword>
<protein>
    <recommendedName>
        <fullName evidence="4">CopG protein</fullName>
    </recommendedName>
</protein>
<dbReference type="OrthoDB" id="14727at2"/>
<comment type="caution">
    <text evidence="2">The sequence shown here is derived from an EMBL/GenBank/DDBJ whole genome shotgun (WGS) entry which is preliminary data.</text>
</comment>
<evidence type="ECO:0000313" key="2">
    <source>
        <dbReference type="EMBL" id="EAR52366.1"/>
    </source>
</evidence>
<dbReference type="EMBL" id="AAOT01000004">
    <property type="protein sequence ID" value="EAR52366.1"/>
    <property type="molecule type" value="Genomic_DNA"/>
</dbReference>
<dbReference type="eggNOG" id="COG3019">
    <property type="taxonomic scope" value="Bacteria"/>
</dbReference>
<dbReference type="AlphaFoldDB" id="Q2CI92"/>
<evidence type="ECO:0000256" key="1">
    <source>
        <dbReference type="SAM" id="SignalP"/>
    </source>
</evidence>
<dbReference type="InterPro" id="IPR006311">
    <property type="entry name" value="TAT_signal"/>
</dbReference>
<evidence type="ECO:0008006" key="4">
    <source>
        <dbReference type="Google" id="ProtNLM"/>
    </source>
</evidence>
<proteinExistence type="predicted"/>
<dbReference type="HOGENOM" id="CLU_112034_0_0_5"/>
<gene>
    <name evidence="2" type="ORF">OG2516_07812</name>
</gene>
<dbReference type="Proteomes" id="UP000003635">
    <property type="component" value="Unassembled WGS sequence"/>
</dbReference>
<accession>Q2CI92</accession>
<dbReference type="Pfam" id="PF04214">
    <property type="entry name" value="DUF411"/>
    <property type="match status" value="1"/>
</dbReference>